<dbReference type="InterPro" id="IPR002898">
    <property type="entry name" value="MotA_ExbB_proton_chnl"/>
</dbReference>
<evidence type="ECO:0000256" key="7">
    <source>
        <dbReference type="SAM" id="Phobius"/>
    </source>
</evidence>
<evidence type="ECO:0000256" key="3">
    <source>
        <dbReference type="ARBA" id="ARBA00022692"/>
    </source>
</evidence>
<keyword evidence="4 7" id="KW-1133">Transmembrane helix</keyword>
<reference evidence="9 10" key="1">
    <citation type="submission" date="2016-03" db="EMBL/GenBank/DDBJ databases">
        <authorList>
            <person name="Ploux O."/>
        </authorList>
    </citation>
    <scope>NUCLEOTIDE SEQUENCE [LARGE SCALE GENOMIC DNA]</scope>
    <source>
        <strain evidence="9 10">R0</strain>
    </source>
</reference>
<keyword evidence="6" id="KW-0653">Protein transport</keyword>
<dbReference type="GO" id="GO:0005886">
    <property type="term" value="C:plasma membrane"/>
    <property type="evidence" value="ECO:0007669"/>
    <property type="project" value="UniProtKB-SubCell"/>
</dbReference>
<feature type="transmembrane region" description="Helical" evidence="7">
    <location>
        <begin position="12"/>
        <end position="34"/>
    </location>
</feature>
<proteinExistence type="inferred from homology"/>
<evidence type="ECO:0000256" key="5">
    <source>
        <dbReference type="ARBA" id="ARBA00023136"/>
    </source>
</evidence>
<dbReference type="InterPro" id="IPR047055">
    <property type="entry name" value="MotA-like"/>
</dbReference>
<evidence type="ECO:0000259" key="8">
    <source>
        <dbReference type="Pfam" id="PF01618"/>
    </source>
</evidence>
<comment type="caution">
    <text evidence="9">The sequence shown here is derived from an EMBL/GenBank/DDBJ whole genome shotgun (WGS) entry which is preliminary data.</text>
</comment>
<feature type="transmembrane region" description="Helical" evidence="7">
    <location>
        <begin position="168"/>
        <end position="185"/>
    </location>
</feature>
<evidence type="ECO:0000256" key="4">
    <source>
        <dbReference type="ARBA" id="ARBA00022989"/>
    </source>
</evidence>
<dbReference type="PANTHER" id="PTHR30433:SF2">
    <property type="entry name" value="MOTILITY PROTEIN A"/>
    <property type="match status" value="1"/>
</dbReference>
<feature type="transmembrane region" description="Helical" evidence="7">
    <location>
        <begin position="197"/>
        <end position="217"/>
    </location>
</feature>
<keyword evidence="6" id="KW-0813">Transport</keyword>
<evidence type="ECO:0000313" key="9">
    <source>
        <dbReference type="EMBL" id="KYG61430.1"/>
    </source>
</evidence>
<dbReference type="PANTHER" id="PTHR30433">
    <property type="entry name" value="CHEMOTAXIS PROTEIN MOTA"/>
    <property type="match status" value="1"/>
</dbReference>
<feature type="transmembrane region" description="Helical" evidence="7">
    <location>
        <begin position="46"/>
        <end position="68"/>
    </location>
</feature>
<comment type="similarity">
    <text evidence="6">Belongs to the exbB/tolQ family.</text>
</comment>
<evidence type="ECO:0000256" key="2">
    <source>
        <dbReference type="ARBA" id="ARBA00022475"/>
    </source>
</evidence>
<dbReference type="Pfam" id="PF01618">
    <property type="entry name" value="MotA_ExbB"/>
    <property type="match status" value="1"/>
</dbReference>
<dbReference type="GO" id="GO:0015031">
    <property type="term" value="P:protein transport"/>
    <property type="evidence" value="ECO:0007669"/>
    <property type="project" value="UniProtKB-KW"/>
</dbReference>
<dbReference type="GO" id="GO:0006935">
    <property type="term" value="P:chemotaxis"/>
    <property type="evidence" value="ECO:0007669"/>
    <property type="project" value="InterPro"/>
</dbReference>
<evidence type="ECO:0000256" key="6">
    <source>
        <dbReference type="RuleBase" id="RU004057"/>
    </source>
</evidence>
<organism evidence="9 10">
    <name type="scientific">Bdellovibrio bacteriovorus</name>
    <dbReference type="NCBI Taxonomy" id="959"/>
    <lineage>
        <taxon>Bacteria</taxon>
        <taxon>Pseudomonadati</taxon>
        <taxon>Bdellovibrionota</taxon>
        <taxon>Bdellovibrionia</taxon>
        <taxon>Bdellovibrionales</taxon>
        <taxon>Pseudobdellovibrionaceae</taxon>
        <taxon>Bdellovibrio</taxon>
    </lineage>
</organism>
<dbReference type="AlphaFoldDB" id="A0A150WEP4"/>
<dbReference type="GO" id="GO:0071978">
    <property type="term" value="P:bacterial-type flagellum-dependent swarming motility"/>
    <property type="evidence" value="ECO:0007669"/>
    <property type="project" value="InterPro"/>
</dbReference>
<dbReference type="EMBL" id="LUKE01000006">
    <property type="protein sequence ID" value="KYG61430.1"/>
    <property type="molecule type" value="Genomic_DNA"/>
</dbReference>
<dbReference type="Proteomes" id="UP000075320">
    <property type="component" value="Unassembled WGS sequence"/>
</dbReference>
<name>A0A150WEP4_BDEBC</name>
<gene>
    <name evidence="9" type="ORF">AZI86_17095</name>
</gene>
<keyword evidence="10" id="KW-1185">Reference proteome</keyword>
<keyword evidence="3 7" id="KW-0812">Transmembrane</keyword>
<keyword evidence="2" id="KW-1003">Cell membrane</keyword>
<keyword evidence="5 7" id="KW-0472">Membrane</keyword>
<evidence type="ECO:0000313" key="10">
    <source>
        <dbReference type="Proteomes" id="UP000075320"/>
    </source>
</evidence>
<sequence length="274" mass="30192">MGQVSEKFSGGFMNFSSALGVIAAIVVFGVAIFTSTSSREIFLDPHGILIVIGGTMAAAFLCFPVSTFPQMVKVVIRKFLGKYGHRHANAIREIVEMSKTQKEDAQLFREKIPQIKTDFLRDGLKLLVDGGMNDKQLDAILKKRADVQFRRHQKEANIFKTLAKFPPAFGLMGTTIGMIALLQSLGSADAYSRLGPAMAIGLVATLYGIALANFVFIPLGENLAKLNEEDELLRELVIDGIRLLRAQEHPLVVEEFLVSYLNPTERHKLQAKAS</sequence>
<evidence type="ECO:0000256" key="1">
    <source>
        <dbReference type="ARBA" id="ARBA00004651"/>
    </source>
</evidence>
<comment type="subcellular location">
    <subcellularLocation>
        <location evidence="1">Cell membrane</location>
        <topology evidence="1">Multi-pass membrane protein</topology>
    </subcellularLocation>
    <subcellularLocation>
        <location evidence="6">Membrane</location>
        <topology evidence="6">Multi-pass membrane protein</topology>
    </subcellularLocation>
</comment>
<protein>
    <recommendedName>
        <fullName evidence="8">MotA/TolQ/ExbB proton channel domain-containing protein</fullName>
    </recommendedName>
</protein>
<accession>A0A150WEP4</accession>
<feature type="domain" description="MotA/TolQ/ExbB proton channel" evidence="8">
    <location>
        <begin position="114"/>
        <end position="230"/>
    </location>
</feature>